<protein>
    <recommendedName>
        <fullName evidence="2">Heme-binding protein</fullName>
    </recommendedName>
</protein>
<gene>
    <name evidence="1" type="ORF">AVDCRST_MAG47-2845</name>
</gene>
<dbReference type="InterPro" id="IPR005624">
    <property type="entry name" value="PduO/GlcC-like"/>
</dbReference>
<dbReference type="InterPro" id="IPR052517">
    <property type="entry name" value="GlcG_carb_metab_protein"/>
</dbReference>
<evidence type="ECO:0008006" key="2">
    <source>
        <dbReference type="Google" id="ProtNLM"/>
    </source>
</evidence>
<sequence>MTEAAVGRAAELGALVSAAVVDQGGHLVHFQRMDRAEIAGPTLAVDKAFTAVAHRIATAELAPLTLPGGPLQGMHANGGGRYVVFAGGLPCWSTGADPVVVGGVGVSGGSAEEDAACAAAAVAVFTEVGQP</sequence>
<dbReference type="Pfam" id="PF03928">
    <property type="entry name" value="HbpS-like"/>
    <property type="match status" value="1"/>
</dbReference>
<dbReference type="InterPro" id="IPR038084">
    <property type="entry name" value="PduO/GlcC-like_sf"/>
</dbReference>
<dbReference type="PANTHER" id="PTHR34309:SF1">
    <property type="entry name" value="PROTEIN GLCG"/>
    <property type="match status" value="1"/>
</dbReference>
<dbReference type="AlphaFoldDB" id="A0A6J4NSS9"/>
<organism evidence="1">
    <name type="scientific">uncultured Nocardioidaceae bacterium</name>
    <dbReference type="NCBI Taxonomy" id="253824"/>
    <lineage>
        <taxon>Bacteria</taxon>
        <taxon>Bacillati</taxon>
        <taxon>Actinomycetota</taxon>
        <taxon>Actinomycetes</taxon>
        <taxon>Propionibacteriales</taxon>
        <taxon>Nocardioidaceae</taxon>
        <taxon>environmental samples</taxon>
    </lineage>
</organism>
<dbReference type="EMBL" id="CADCUK010000184">
    <property type="protein sequence ID" value="CAA9391292.1"/>
    <property type="molecule type" value="Genomic_DNA"/>
</dbReference>
<evidence type="ECO:0000313" key="1">
    <source>
        <dbReference type="EMBL" id="CAA9391292.1"/>
    </source>
</evidence>
<reference evidence="1" key="1">
    <citation type="submission" date="2020-02" db="EMBL/GenBank/DDBJ databases">
        <authorList>
            <person name="Meier V. D."/>
        </authorList>
    </citation>
    <scope>NUCLEOTIDE SEQUENCE</scope>
    <source>
        <strain evidence="1">AVDCRST_MAG47</strain>
    </source>
</reference>
<dbReference type="SUPFAM" id="SSF143744">
    <property type="entry name" value="GlcG-like"/>
    <property type="match status" value="1"/>
</dbReference>
<dbReference type="PANTHER" id="PTHR34309">
    <property type="entry name" value="SLR1406 PROTEIN"/>
    <property type="match status" value="1"/>
</dbReference>
<dbReference type="Gene3D" id="3.30.450.150">
    <property type="entry name" value="Haem-degrading domain"/>
    <property type="match status" value="1"/>
</dbReference>
<proteinExistence type="predicted"/>
<name>A0A6J4NSS9_9ACTN</name>
<accession>A0A6J4NSS9</accession>